<dbReference type="PROSITE" id="PS00571">
    <property type="entry name" value="AMIDASES"/>
    <property type="match status" value="1"/>
</dbReference>
<dbReference type="Proteomes" id="UP000605992">
    <property type="component" value="Unassembled WGS sequence"/>
</dbReference>
<dbReference type="InterPro" id="IPR036928">
    <property type="entry name" value="AS_sf"/>
</dbReference>
<dbReference type="EMBL" id="BOOR01000034">
    <property type="protein sequence ID" value="GII56289.1"/>
    <property type="molecule type" value="Genomic_DNA"/>
</dbReference>
<dbReference type="RefSeq" id="WP_203946431.1">
    <property type="nucleotide sequence ID" value="NZ_BOOR01000034.1"/>
</dbReference>
<evidence type="ECO:0000313" key="3">
    <source>
        <dbReference type="EMBL" id="GII56289.1"/>
    </source>
</evidence>
<dbReference type="InterPro" id="IPR020556">
    <property type="entry name" value="Amidase_CS"/>
</dbReference>
<evidence type="ECO:0000259" key="2">
    <source>
        <dbReference type="Pfam" id="PF01425"/>
    </source>
</evidence>
<dbReference type="GO" id="GO:0003824">
    <property type="term" value="F:catalytic activity"/>
    <property type="evidence" value="ECO:0007669"/>
    <property type="project" value="InterPro"/>
</dbReference>
<reference evidence="3" key="1">
    <citation type="submission" date="2021-01" db="EMBL/GenBank/DDBJ databases">
        <title>Whole genome shotgun sequence of Planotetraspora thailandica NBRC 104271.</title>
        <authorList>
            <person name="Komaki H."/>
            <person name="Tamura T."/>
        </authorList>
    </citation>
    <scope>NUCLEOTIDE SEQUENCE</scope>
    <source>
        <strain evidence="3">NBRC 104271</strain>
    </source>
</reference>
<name>A0A8J3V218_9ACTN</name>
<sequence>MQFHEYARYDAVGLRDLIRAGEVTADEVERVARQALAVTDAKLNGLALPVFSPALDHADDGPFTGVPFLIKDHGPVAKEVPFFLGSRSLPGIVPQHDSDLMARFRAAGLVTLGLTTVPEMAISFSTESLKYGPTRNPWDLDRGVGGSSGGAAALVAAGAVPVAHGSDGAGSIRVPASCCGLVGLKPSRGRVPCGPDQGEPMLGMASEFALTRTVRDAAHLLDAVQGPGVGDKYTAPPPRGRYADDVGADPGSLRVAVTTQAWSGAVVDGEAATAAVQAGRVLEQMGHTIADASPIIDWDAVMRCAVAEAVALASPLLMAPRQPDPARLEAVSRQLLRVAADYSALDMMAAFGAQNRLTRSVGAFFTEYDLLITPTLGRLPAPHGTLRYDDPSHTVTSWLQSIFDYGPFTMVFNISGQPAISLPLGRSEGGLPIGVQIIASYGREDVLFRIAAQLELAMPWKERSPRFSLAGGTPVPGCSP</sequence>
<dbReference type="PANTHER" id="PTHR11895">
    <property type="entry name" value="TRANSAMIDASE"/>
    <property type="match status" value="1"/>
</dbReference>
<feature type="domain" description="Amidase" evidence="2">
    <location>
        <begin position="58"/>
        <end position="446"/>
    </location>
</feature>
<accession>A0A8J3V218</accession>
<dbReference type="AlphaFoldDB" id="A0A8J3V218"/>
<organism evidence="3 4">
    <name type="scientific">Planotetraspora thailandica</name>
    <dbReference type="NCBI Taxonomy" id="487172"/>
    <lineage>
        <taxon>Bacteria</taxon>
        <taxon>Bacillati</taxon>
        <taxon>Actinomycetota</taxon>
        <taxon>Actinomycetes</taxon>
        <taxon>Streptosporangiales</taxon>
        <taxon>Streptosporangiaceae</taxon>
        <taxon>Planotetraspora</taxon>
    </lineage>
</organism>
<gene>
    <name evidence="3" type="ORF">Pth03_46780</name>
</gene>
<dbReference type="Gene3D" id="3.90.1300.10">
    <property type="entry name" value="Amidase signature (AS) domain"/>
    <property type="match status" value="1"/>
</dbReference>
<evidence type="ECO:0000256" key="1">
    <source>
        <dbReference type="ARBA" id="ARBA00009199"/>
    </source>
</evidence>
<comment type="similarity">
    <text evidence="1">Belongs to the amidase family.</text>
</comment>
<dbReference type="SUPFAM" id="SSF75304">
    <property type="entry name" value="Amidase signature (AS) enzymes"/>
    <property type="match status" value="1"/>
</dbReference>
<dbReference type="Pfam" id="PF01425">
    <property type="entry name" value="Amidase"/>
    <property type="match status" value="1"/>
</dbReference>
<comment type="caution">
    <text evidence="3">The sequence shown here is derived from an EMBL/GenBank/DDBJ whole genome shotgun (WGS) entry which is preliminary data.</text>
</comment>
<dbReference type="PANTHER" id="PTHR11895:SF7">
    <property type="entry name" value="GLUTAMYL-TRNA(GLN) AMIDOTRANSFERASE SUBUNIT A, MITOCHONDRIAL"/>
    <property type="match status" value="1"/>
</dbReference>
<evidence type="ECO:0000313" key="4">
    <source>
        <dbReference type="Proteomes" id="UP000605992"/>
    </source>
</evidence>
<protein>
    <submittedName>
        <fullName evidence="3">Amidase</fullName>
    </submittedName>
</protein>
<proteinExistence type="inferred from homology"/>
<dbReference type="InterPro" id="IPR000120">
    <property type="entry name" value="Amidase"/>
</dbReference>
<dbReference type="InterPro" id="IPR023631">
    <property type="entry name" value="Amidase_dom"/>
</dbReference>
<keyword evidence="4" id="KW-1185">Reference proteome</keyword>